<evidence type="ECO:0000256" key="6">
    <source>
        <dbReference type="ARBA" id="ARBA00023134"/>
    </source>
</evidence>
<dbReference type="InterPro" id="IPR027417">
    <property type="entry name" value="P-loop_NTPase"/>
</dbReference>
<feature type="binding site" evidence="8">
    <location>
        <begin position="55"/>
        <end position="59"/>
    </location>
    <ligand>
        <name>GTP</name>
        <dbReference type="ChEBI" id="CHEBI:37565"/>
        <label>1</label>
    </ligand>
</feature>
<dbReference type="CDD" id="cd01894">
    <property type="entry name" value="EngA1"/>
    <property type="match status" value="1"/>
</dbReference>
<evidence type="ECO:0000256" key="8">
    <source>
        <dbReference type="HAMAP-Rule" id="MF_00195"/>
    </source>
</evidence>
<gene>
    <name evidence="8" type="primary">der</name>
    <name evidence="12" type="ORF">FL622_01145</name>
</gene>
<dbReference type="Gene3D" id="3.40.50.300">
    <property type="entry name" value="P-loop containing nucleotide triphosphate hydrolases"/>
    <property type="match status" value="2"/>
</dbReference>
<comment type="subunit">
    <text evidence="8">Associates with the 50S ribosomal subunit.</text>
</comment>
<dbReference type="AlphaFoldDB" id="A0A550JKS9"/>
<keyword evidence="3 8" id="KW-0690">Ribosome biogenesis</keyword>
<keyword evidence="5 8" id="KW-0547">Nucleotide-binding</keyword>
<sequence length="440" mass="49684">MSLVAIVGRPNVGKSTLFNRILGQRKALVEDFPGVTRDRHYADVTRYDKPFTLIDTGGFEPVSEDRLLVQMREQSQLAVEEADIILFVMDGREGLTPADHEVCGMLRRVEKPVLYVVNKVDSDKLEDLAGEFYALGVGELHTISAEHGRGVPDLVDALLDHLPAAPSDAEAEREIRLAVIGRPNVGKSSMVNRLLGYERVVANPQAGTTRDSVDTPFTYNRQRYVLIDTAGIRRKGKVSQKLEKFSVIQALKSMERAHVVLMVIDAVEGVTEQDLTVAGYAYEKGRGIILVVNKWDAVAKDQSTMKRYQEELERTFKFLSFAPVIFVSALTGQRVAKIMSEVEKVAAEFDRRIPTAMLNKVLAEAERSHQPPVFHGKRLKFFYMTQVETRPPTFVVFVNKAEGVHFSYQRYLANQLREAFGFSGVPIRIHYRDRERDRKD</sequence>
<keyword evidence="13" id="KW-1185">Reference proteome</keyword>
<dbReference type="FunFam" id="3.40.50.300:FF:000040">
    <property type="entry name" value="GTPase Der"/>
    <property type="match status" value="1"/>
</dbReference>
<evidence type="ECO:0000256" key="2">
    <source>
        <dbReference type="ARBA" id="ARBA00020953"/>
    </source>
</evidence>
<dbReference type="PIRSF" id="PIRSF006485">
    <property type="entry name" value="GTP-binding_EngA"/>
    <property type="match status" value="1"/>
</dbReference>
<dbReference type="NCBIfam" id="TIGR03594">
    <property type="entry name" value="GTPase_EngA"/>
    <property type="match status" value="1"/>
</dbReference>
<dbReference type="GO" id="GO:0005525">
    <property type="term" value="F:GTP binding"/>
    <property type="evidence" value="ECO:0007669"/>
    <property type="project" value="UniProtKB-UniRule"/>
</dbReference>
<dbReference type="EMBL" id="VJVV01000001">
    <property type="protein sequence ID" value="TRO83819.1"/>
    <property type="molecule type" value="Genomic_DNA"/>
</dbReference>
<evidence type="ECO:0000259" key="11">
    <source>
        <dbReference type="PROSITE" id="PS51712"/>
    </source>
</evidence>
<dbReference type="FunFam" id="3.40.50.300:FF:000057">
    <property type="entry name" value="GTPase Der"/>
    <property type="match status" value="1"/>
</dbReference>
<evidence type="ECO:0000256" key="4">
    <source>
        <dbReference type="ARBA" id="ARBA00022737"/>
    </source>
</evidence>
<dbReference type="RefSeq" id="WP_092052575.1">
    <property type="nucleotide sequence ID" value="NZ_FOJJ01000001.1"/>
</dbReference>
<dbReference type="PROSITE" id="PS51712">
    <property type="entry name" value="G_ENGA"/>
    <property type="match status" value="2"/>
</dbReference>
<comment type="function">
    <text evidence="8 10">GTPase that plays an essential role in the late steps of ribosome biogenesis.</text>
</comment>
<dbReference type="GO" id="GO:0042254">
    <property type="term" value="P:ribosome biogenesis"/>
    <property type="evidence" value="ECO:0007669"/>
    <property type="project" value="UniProtKB-KW"/>
</dbReference>
<comment type="similarity">
    <text evidence="1 8 9 10">Belongs to the TRAFAC class TrmE-Era-EngA-EngB-Septin-like GTPase superfamily. EngA (Der) GTPase family.</text>
</comment>
<dbReference type="FunFam" id="3.30.300.20:FF:000004">
    <property type="entry name" value="GTPase Der"/>
    <property type="match status" value="1"/>
</dbReference>
<proteinExistence type="inferred from homology"/>
<dbReference type="PRINTS" id="PR00326">
    <property type="entry name" value="GTP1OBG"/>
</dbReference>
<feature type="binding site" evidence="8">
    <location>
        <begin position="228"/>
        <end position="232"/>
    </location>
    <ligand>
        <name>GTP</name>
        <dbReference type="ChEBI" id="CHEBI:37565"/>
        <label>2</label>
    </ligand>
</feature>
<feature type="binding site" evidence="8">
    <location>
        <begin position="118"/>
        <end position="121"/>
    </location>
    <ligand>
        <name>GTP</name>
        <dbReference type="ChEBI" id="CHEBI:37565"/>
        <label>1</label>
    </ligand>
</feature>
<dbReference type="NCBIfam" id="TIGR00231">
    <property type="entry name" value="small_GTP"/>
    <property type="match status" value="2"/>
</dbReference>
<dbReference type="InterPro" id="IPR015946">
    <property type="entry name" value="KH_dom-like_a/b"/>
</dbReference>
<dbReference type="OrthoDB" id="9805918at2"/>
<dbReference type="InterPro" id="IPR006073">
    <property type="entry name" value="GTP-bd"/>
</dbReference>
<dbReference type="InterPro" id="IPR016484">
    <property type="entry name" value="GTPase_Der"/>
</dbReference>
<dbReference type="Proteomes" id="UP000317155">
    <property type="component" value="Unassembled WGS sequence"/>
</dbReference>
<dbReference type="InterPro" id="IPR032859">
    <property type="entry name" value="KH_dom-like"/>
</dbReference>
<evidence type="ECO:0000256" key="1">
    <source>
        <dbReference type="ARBA" id="ARBA00008279"/>
    </source>
</evidence>
<keyword evidence="6 8" id="KW-0342">GTP-binding</keyword>
<feature type="domain" description="EngA-type G" evidence="11">
    <location>
        <begin position="175"/>
        <end position="350"/>
    </location>
</feature>
<evidence type="ECO:0000313" key="13">
    <source>
        <dbReference type="Proteomes" id="UP000317155"/>
    </source>
</evidence>
<evidence type="ECO:0000256" key="9">
    <source>
        <dbReference type="PROSITE-ProRule" id="PRU01049"/>
    </source>
</evidence>
<reference evidence="12 13" key="1">
    <citation type="submission" date="2019-07" db="EMBL/GenBank/DDBJ databases">
        <title>Insights of Desulfuromonas acetexigens electromicrobiology.</title>
        <authorList>
            <person name="Katuri K."/>
            <person name="Sapireddy V."/>
            <person name="Shaw D.R."/>
            <person name="Saikaly P."/>
        </authorList>
    </citation>
    <scope>NUCLEOTIDE SEQUENCE [LARGE SCALE GENOMIC DNA]</scope>
    <source>
        <strain evidence="12 13">2873</strain>
    </source>
</reference>
<keyword evidence="4 10" id="KW-0677">Repeat</keyword>
<dbReference type="SUPFAM" id="SSF52540">
    <property type="entry name" value="P-loop containing nucleoside triphosphate hydrolases"/>
    <property type="match status" value="2"/>
</dbReference>
<evidence type="ECO:0000256" key="3">
    <source>
        <dbReference type="ARBA" id="ARBA00022517"/>
    </source>
</evidence>
<evidence type="ECO:0000256" key="7">
    <source>
        <dbReference type="ARBA" id="ARBA00032345"/>
    </source>
</evidence>
<feature type="domain" description="EngA-type G" evidence="11">
    <location>
        <begin position="2"/>
        <end position="166"/>
    </location>
</feature>
<dbReference type="InterPro" id="IPR031166">
    <property type="entry name" value="G_ENGA"/>
</dbReference>
<dbReference type="GO" id="GO:0043022">
    <property type="term" value="F:ribosome binding"/>
    <property type="evidence" value="ECO:0007669"/>
    <property type="project" value="TreeGrafter"/>
</dbReference>
<name>A0A550JKS9_9BACT</name>
<dbReference type="PANTHER" id="PTHR43834:SF6">
    <property type="entry name" value="GTPASE DER"/>
    <property type="match status" value="1"/>
</dbReference>
<dbReference type="Pfam" id="PF14714">
    <property type="entry name" value="KH_dom-like"/>
    <property type="match status" value="1"/>
</dbReference>
<dbReference type="HAMAP" id="MF_00195">
    <property type="entry name" value="GTPase_Der"/>
    <property type="match status" value="1"/>
</dbReference>
<feature type="binding site" evidence="8">
    <location>
        <begin position="181"/>
        <end position="188"/>
    </location>
    <ligand>
        <name>GTP</name>
        <dbReference type="ChEBI" id="CHEBI:37565"/>
        <label>2</label>
    </ligand>
</feature>
<dbReference type="Pfam" id="PF01926">
    <property type="entry name" value="MMR_HSR1"/>
    <property type="match status" value="2"/>
</dbReference>
<evidence type="ECO:0000256" key="5">
    <source>
        <dbReference type="ARBA" id="ARBA00022741"/>
    </source>
</evidence>
<dbReference type="CDD" id="cd01895">
    <property type="entry name" value="EngA2"/>
    <property type="match status" value="1"/>
</dbReference>
<feature type="binding site" evidence="8">
    <location>
        <begin position="8"/>
        <end position="15"/>
    </location>
    <ligand>
        <name>GTP</name>
        <dbReference type="ChEBI" id="CHEBI:37565"/>
        <label>1</label>
    </ligand>
</feature>
<protein>
    <recommendedName>
        <fullName evidence="2 8">GTPase Der</fullName>
    </recommendedName>
    <alternativeName>
        <fullName evidence="7 8">GTP-binding protein EngA</fullName>
    </alternativeName>
</protein>
<dbReference type="InterPro" id="IPR005225">
    <property type="entry name" value="Small_GTP-bd"/>
</dbReference>
<evidence type="ECO:0000256" key="10">
    <source>
        <dbReference type="RuleBase" id="RU004481"/>
    </source>
</evidence>
<comment type="caution">
    <text evidence="12">The sequence shown here is derived from an EMBL/GenBank/DDBJ whole genome shotgun (WGS) entry which is preliminary data.</text>
</comment>
<dbReference type="PANTHER" id="PTHR43834">
    <property type="entry name" value="GTPASE DER"/>
    <property type="match status" value="1"/>
</dbReference>
<dbReference type="Gene3D" id="3.30.300.20">
    <property type="match status" value="1"/>
</dbReference>
<evidence type="ECO:0000313" key="12">
    <source>
        <dbReference type="EMBL" id="TRO83819.1"/>
    </source>
</evidence>
<feature type="binding site" evidence="8">
    <location>
        <begin position="293"/>
        <end position="296"/>
    </location>
    <ligand>
        <name>GTP</name>
        <dbReference type="ChEBI" id="CHEBI:37565"/>
        <label>2</label>
    </ligand>
</feature>
<organism evidence="12 13">
    <name type="scientific">Trichloromonas acetexigens</name>
    <dbReference type="NCBI Taxonomy" id="38815"/>
    <lineage>
        <taxon>Bacteria</taxon>
        <taxon>Pseudomonadati</taxon>
        <taxon>Thermodesulfobacteriota</taxon>
        <taxon>Desulfuromonadia</taxon>
        <taxon>Desulfuromonadales</taxon>
        <taxon>Trichloromonadaceae</taxon>
        <taxon>Trichloromonas</taxon>
    </lineage>
</organism>
<accession>A0A550JKS9</accession>